<organism evidence="2 3">
    <name type="scientific">Armadillidium nasatum</name>
    <dbReference type="NCBI Taxonomy" id="96803"/>
    <lineage>
        <taxon>Eukaryota</taxon>
        <taxon>Metazoa</taxon>
        <taxon>Ecdysozoa</taxon>
        <taxon>Arthropoda</taxon>
        <taxon>Crustacea</taxon>
        <taxon>Multicrustacea</taxon>
        <taxon>Malacostraca</taxon>
        <taxon>Eumalacostraca</taxon>
        <taxon>Peracarida</taxon>
        <taxon>Isopoda</taxon>
        <taxon>Oniscidea</taxon>
        <taxon>Crinocheta</taxon>
        <taxon>Armadillidiidae</taxon>
        <taxon>Armadillidium</taxon>
    </lineage>
</organism>
<accession>A0A5N5TBH1</accession>
<feature type="compositionally biased region" description="Polar residues" evidence="1">
    <location>
        <begin position="460"/>
        <end position="479"/>
    </location>
</feature>
<feature type="compositionally biased region" description="Polar residues" evidence="1">
    <location>
        <begin position="186"/>
        <end position="195"/>
    </location>
</feature>
<feature type="region of interest" description="Disordered" evidence="1">
    <location>
        <begin position="512"/>
        <end position="533"/>
    </location>
</feature>
<proteinExistence type="predicted"/>
<dbReference type="Proteomes" id="UP000326759">
    <property type="component" value="Unassembled WGS sequence"/>
</dbReference>
<dbReference type="AlphaFoldDB" id="A0A5N5TBH1"/>
<sequence>MSGFPDSVLQLYSLNRGELSSVYKRSGVFCSVDVTVDVTSGLLAFSGIFCSRKFNSVPPNDWGKYFGPESPVEHNPQLNFLEQKIPLKAKSPEVTSTVTSTEQNTPERLYTDDNSPLLSEYSCKTESGKPDIVDTSTAYLADDDDGSGTSEFEESLPLDSVSHSSLRETKRLKKRLRNQRLERSQESASGKNLSNGKLPASISEPNCLLLTKKSSSNFLKSFETENSSSETSPRDRKGNGIRNVGHSSRLSFYQNSRGRELNKCNKENPYFYANFNSDDEWGIDERDEAEKVENDEKPSVRKRSLSRDLSLADLVGRLRKRSSFRSLSRDNSVSSRMSDFLRRDDSICSNLSDFAFSECSEISLDIKDESIADQTITSLADIEDELNTLKSSVIEMDEEFLRFASRPNPYLLRTTYTDYSLDSGESRPESSLDNYRKFRSRSSSIANEGDNDQNVFLSTSATSEGKNASTLGDSRSFSDGTHKISDPESLDHFHPDEVDTFQKDWTPSKKIKISRHNPNNETSKKTTSLDDAFPSLEWDNGCFKQYEDDIKRREAESQYKVGEHHLDRDFSF</sequence>
<keyword evidence="3" id="KW-1185">Reference proteome</keyword>
<feature type="compositionally biased region" description="Basic and acidic residues" evidence="1">
    <location>
        <begin position="480"/>
        <end position="495"/>
    </location>
</feature>
<dbReference type="OrthoDB" id="6288034at2759"/>
<feature type="region of interest" description="Disordered" evidence="1">
    <location>
        <begin position="460"/>
        <end position="495"/>
    </location>
</feature>
<evidence type="ECO:0000313" key="3">
    <source>
        <dbReference type="Proteomes" id="UP000326759"/>
    </source>
</evidence>
<dbReference type="EMBL" id="SEYY01004100">
    <property type="protein sequence ID" value="KAB7503966.1"/>
    <property type="molecule type" value="Genomic_DNA"/>
</dbReference>
<gene>
    <name evidence="2" type="ORF">Anas_11241</name>
</gene>
<comment type="caution">
    <text evidence="2">The sequence shown here is derived from an EMBL/GenBank/DDBJ whole genome shotgun (WGS) entry which is preliminary data.</text>
</comment>
<feature type="compositionally biased region" description="Polar residues" evidence="1">
    <location>
        <begin position="112"/>
        <end position="125"/>
    </location>
</feature>
<feature type="region of interest" description="Disordered" evidence="1">
    <location>
        <begin position="91"/>
        <end position="199"/>
    </location>
</feature>
<evidence type="ECO:0000256" key="1">
    <source>
        <dbReference type="SAM" id="MobiDB-lite"/>
    </source>
</evidence>
<reference evidence="2 3" key="1">
    <citation type="journal article" date="2019" name="PLoS Biol.">
        <title>Sex chromosomes control vertical transmission of feminizing Wolbachia symbionts in an isopod.</title>
        <authorList>
            <person name="Becking T."/>
            <person name="Chebbi M.A."/>
            <person name="Giraud I."/>
            <person name="Moumen B."/>
            <person name="Laverre T."/>
            <person name="Caubet Y."/>
            <person name="Peccoud J."/>
            <person name="Gilbert C."/>
            <person name="Cordaux R."/>
        </authorList>
    </citation>
    <scope>NUCLEOTIDE SEQUENCE [LARGE SCALE GENOMIC DNA]</scope>
    <source>
        <strain evidence="2">ANa2</strain>
        <tissue evidence="2">Whole body excluding digestive tract and cuticle</tissue>
    </source>
</reference>
<feature type="region of interest" description="Disordered" evidence="1">
    <location>
        <begin position="221"/>
        <end position="249"/>
    </location>
</feature>
<name>A0A5N5TBH1_9CRUS</name>
<protein>
    <submittedName>
        <fullName evidence="2">Uncharacterized protein</fullName>
    </submittedName>
</protein>
<evidence type="ECO:0000313" key="2">
    <source>
        <dbReference type="EMBL" id="KAB7503966.1"/>
    </source>
</evidence>
<feature type="compositionally biased region" description="Acidic residues" evidence="1">
    <location>
        <begin position="141"/>
        <end position="156"/>
    </location>
</feature>
<feature type="compositionally biased region" description="Low complexity" evidence="1">
    <location>
        <begin position="93"/>
        <end position="102"/>
    </location>
</feature>